<dbReference type="SUPFAM" id="SSF51366">
    <property type="entry name" value="Ribulose-phoshate binding barrel"/>
    <property type="match status" value="1"/>
</dbReference>
<dbReference type="RefSeq" id="WP_308347964.1">
    <property type="nucleotide sequence ID" value="NZ_CP129971.1"/>
</dbReference>
<evidence type="ECO:0000256" key="2">
    <source>
        <dbReference type="ARBA" id="ARBA00012572"/>
    </source>
</evidence>
<feature type="domain" description="N-(5'phosphoribosyl) anthranilate isomerase (PRAI)" evidence="7">
    <location>
        <begin position="8"/>
        <end position="200"/>
    </location>
</feature>
<evidence type="ECO:0000256" key="1">
    <source>
        <dbReference type="ARBA" id="ARBA00004664"/>
    </source>
</evidence>
<evidence type="ECO:0000256" key="5">
    <source>
        <dbReference type="ARBA" id="ARBA00023141"/>
    </source>
</evidence>
<keyword evidence="9" id="KW-1185">Reference proteome</keyword>
<proteinExistence type="predicted"/>
<evidence type="ECO:0000313" key="8">
    <source>
        <dbReference type="EMBL" id="WKK74058.2"/>
    </source>
</evidence>
<dbReference type="GO" id="GO:0004640">
    <property type="term" value="F:phosphoribosylanthranilate isomerase activity"/>
    <property type="evidence" value="ECO:0007669"/>
    <property type="project" value="UniProtKB-EC"/>
</dbReference>
<evidence type="ECO:0000256" key="6">
    <source>
        <dbReference type="ARBA" id="ARBA00023235"/>
    </source>
</evidence>
<dbReference type="GO" id="GO:0000162">
    <property type="term" value="P:L-tryptophan biosynthetic process"/>
    <property type="evidence" value="ECO:0007669"/>
    <property type="project" value="UniProtKB-KW"/>
</dbReference>
<keyword evidence="5" id="KW-0057">Aromatic amino acid biosynthesis</keyword>
<dbReference type="InterPro" id="IPR013785">
    <property type="entry name" value="Aldolase_TIM"/>
</dbReference>
<gene>
    <name evidence="8" type="ORF">QYS49_19840</name>
</gene>
<dbReference type="Pfam" id="PF00697">
    <property type="entry name" value="PRAI"/>
    <property type="match status" value="1"/>
</dbReference>
<evidence type="ECO:0000259" key="7">
    <source>
        <dbReference type="Pfam" id="PF00697"/>
    </source>
</evidence>
<sequence>MALKTFVKISEVSNLSDARYCAGMTVNLMGFILQKDNPAYVSPENFMELTGWLSGVEFVGEYGNASEDAIKESIKDYEIHYLQTDNPAIIPLFPDFKRILRFDMDKVTDAEEVKNTMQKVADEVEFFLFESGNGNHYKENVVIQVLDLAKDFPVVLGFNIDDKNVMDLIENTSIKGISLKGGEEIRPGYKDFDELADILETLEIDDTVEG</sequence>
<protein>
    <recommendedName>
        <fullName evidence="2">phosphoribosylanthranilate isomerase</fullName>
        <ecNumber evidence="2">5.3.1.24</ecNumber>
    </recommendedName>
</protein>
<keyword evidence="6 8" id="KW-0413">Isomerase</keyword>
<dbReference type="AlphaFoldDB" id="A0AA49GAA2"/>
<keyword evidence="4" id="KW-0822">Tryptophan biosynthesis</keyword>
<dbReference type="InterPro" id="IPR011060">
    <property type="entry name" value="RibuloseP-bd_barrel"/>
</dbReference>
<dbReference type="EC" id="5.3.1.24" evidence="2"/>
<evidence type="ECO:0000256" key="4">
    <source>
        <dbReference type="ARBA" id="ARBA00022822"/>
    </source>
</evidence>
<accession>A0AA49GAA2</accession>
<comment type="pathway">
    <text evidence="1">Amino-acid biosynthesis; L-tryptophan biosynthesis; L-tryptophan from chorismate: step 3/5.</text>
</comment>
<organism evidence="8 9">
    <name type="scientific">Marivirga salinarum</name>
    <dbReference type="NCBI Taxonomy" id="3059078"/>
    <lineage>
        <taxon>Bacteria</taxon>
        <taxon>Pseudomonadati</taxon>
        <taxon>Bacteroidota</taxon>
        <taxon>Cytophagia</taxon>
        <taxon>Cytophagales</taxon>
        <taxon>Marivirgaceae</taxon>
        <taxon>Marivirga</taxon>
    </lineage>
</organism>
<evidence type="ECO:0000313" key="9">
    <source>
        <dbReference type="Proteomes" id="UP001230496"/>
    </source>
</evidence>
<dbReference type="Proteomes" id="UP001230496">
    <property type="component" value="Chromosome"/>
</dbReference>
<dbReference type="Gene3D" id="3.20.20.70">
    <property type="entry name" value="Aldolase class I"/>
    <property type="match status" value="1"/>
</dbReference>
<name>A0AA49GAA2_9BACT</name>
<evidence type="ECO:0000256" key="3">
    <source>
        <dbReference type="ARBA" id="ARBA00022605"/>
    </source>
</evidence>
<reference evidence="8 9" key="1">
    <citation type="submission" date="2023-08" db="EMBL/GenBank/DDBJ databases">
        <title>Comparative genomics and taxonomic characterization of three novel marine species of genus Marivirga.</title>
        <authorList>
            <person name="Muhammad N."/>
            <person name="Kim S.-G."/>
        </authorList>
    </citation>
    <scope>NUCLEOTIDE SEQUENCE [LARGE SCALE GENOMIC DNA]</scope>
    <source>
        <strain evidence="8 9">BDSF4-3</strain>
    </source>
</reference>
<dbReference type="KEGG" id="msaa:QYS49_19840"/>
<keyword evidence="3" id="KW-0028">Amino-acid biosynthesis</keyword>
<dbReference type="InterPro" id="IPR001240">
    <property type="entry name" value="PRAI_dom"/>
</dbReference>
<dbReference type="EMBL" id="CP129971">
    <property type="protein sequence ID" value="WKK74058.2"/>
    <property type="molecule type" value="Genomic_DNA"/>
</dbReference>